<keyword evidence="2" id="KW-1185">Reference proteome</keyword>
<dbReference type="Proteomes" id="UP000053647">
    <property type="component" value="Unassembled WGS sequence"/>
</dbReference>
<protein>
    <submittedName>
        <fullName evidence="1">Uncharacterized protein</fullName>
    </submittedName>
</protein>
<gene>
    <name evidence="1" type="ORF">PAXINDRAFT_16414</name>
</gene>
<reference evidence="1 2" key="1">
    <citation type="submission" date="2014-06" db="EMBL/GenBank/DDBJ databases">
        <authorList>
            <consortium name="DOE Joint Genome Institute"/>
            <person name="Kuo A."/>
            <person name="Kohler A."/>
            <person name="Nagy L.G."/>
            <person name="Floudas D."/>
            <person name="Copeland A."/>
            <person name="Barry K.W."/>
            <person name="Cichocki N."/>
            <person name="Veneault-Fourrey C."/>
            <person name="LaButti K."/>
            <person name="Lindquist E.A."/>
            <person name="Lipzen A."/>
            <person name="Lundell T."/>
            <person name="Morin E."/>
            <person name="Murat C."/>
            <person name="Sun H."/>
            <person name="Tunlid A."/>
            <person name="Henrissat B."/>
            <person name="Grigoriev I.V."/>
            <person name="Hibbett D.S."/>
            <person name="Martin F."/>
            <person name="Nordberg H.P."/>
            <person name="Cantor M.N."/>
            <person name="Hua S.X."/>
        </authorList>
    </citation>
    <scope>NUCLEOTIDE SEQUENCE [LARGE SCALE GENOMIC DNA]</scope>
    <source>
        <strain evidence="1 2">ATCC 200175</strain>
    </source>
</reference>
<proteinExistence type="predicted"/>
<reference evidence="2" key="2">
    <citation type="submission" date="2015-01" db="EMBL/GenBank/DDBJ databases">
        <title>Evolutionary Origins and Diversification of the Mycorrhizal Mutualists.</title>
        <authorList>
            <consortium name="DOE Joint Genome Institute"/>
            <consortium name="Mycorrhizal Genomics Consortium"/>
            <person name="Kohler A."/>
            <person name="Kuo A."/>
            <person name="Nagy L.G."/>
            <person name="Floudas D."/>
            <person name="Copeland A."/>
            <person name="Barry K.W."/>
            <person name="Cichocki N."/>
            <person name="Veneault-Fourrey C."/>
            <person name="LaButti K."/>
            <person name="Lindquist E.A."/>
            <person name="Lipzen A."/>
            <person name="Lundell T."/>
            <person name="Morin E."/>
            <person name="Murat C."/>
            <person name="Riley R."/>
            <person name="Ohm R."/>
            <person name="Sun H."/>
            <person name="Tunlid A."/>
            <person name="Henrissat B."/>
            <person name="Grigoriev I.V."/>
            <person name="Hibbett D.S."/>
            <person name="Martin F."/>
        </authorList>
    </citation>
    <scope>NUCLEOTIDE SEQUENCE [LARGE SCALE GENOMIC DNA]</scope>
    <source>
        <strain evidence="2">ATCC 200175</strain>
    </source>
</reference>
<evidence type="ECO:0000313" key="1">
    <source>
        <dbReference type="EMBL" id="KIJ10575.1"/>
    </source>
</evidence>
<organism evidence="1 2">
    <name type="scientific">Paxillus involutus ATCC 200175</name>
    <dbReference type="NCBI Taxonomy" id="664439"/>
    <lineage>
        <taxon>Eukaryota</taxon>
        <taxon>Fungi</taxon>
        <taxon>Dikarya</taxon>
        <taxon>Basidiomycota</taxon>
        <taxon>Agaricomycotina</taxon>
        <taxon>Agaricomycetes</taxon>
        <taxon>Agaricomycetidae</taxon>
        <taxon>Boletales</taxon>
        <taxon>Paxilineae</taxon>
        <taxon>Paxillaceae</taxon>
        <taxon>Paxillus</taxon>
    </lineage>
</organism>
<dbReference type="HOGENOM" id="CLU_1661343_0_0_1"/>
<dbReference type="EMBL" id="KN819402">
    <property type="protein sequence ID" value="KIJ10575.1"/>
    <property type="molecule type" value="Genomic_DNA"/>
</dbReference>
<accession>A0A0C9T4I8</accession>
<name>A0A0C9T4I8_PAXIN</name>
<evidence type="ECO:0000313" key="2">
    <source>
        <dbReference type="Proteomes" id="UP000053647"/>
    </source>
</evidence>
<sequence>MSLRNTTLARIMQMGDKITVEPSSNPDLAGINLLTKIMVKLTKALPKGPGKEVLPVWVNMWMLTALETCMDDICGSRELQFPTAKILFMFARHAEGQGHKAWMLMHDAKVIAGGEVKCTGLLVEWEAHGRTGGREWEMLINKELVNLKASMDTILGKTEEAGVLLDRKLVYPESKWCSWCYTEAHRELI</sequence>
<dbReference type="AlphaFoldDB" id="A0A0C9T4I8"/>